<sequence length="69" mass="8315">MIVISRIKLSFFEKKHEKNEIFELKIFEKTVRGSKFSKIHMKLQDTTADNKVYYNFISKEIKRTDELSN</sequence>
<name>A0A2G5V785_9PELO</name>
<reference evidence="2" key="1">
    <citation type="submission" date="2017-10" db="EMBL/GenBank/DDBJ databases">
        <title>Rapid genome shrinkage in a self-fertile nematode reveals novel sperm competition proteins.</title>
        <authorList>
            <person name="Yin D."/>
            <person name="Schwarz E.M."/>
            <person name="Thomas C.G."/>
            <person name="Felde R.L."/>
            <person name="Korf I.F."/>
            <person name="Cutter A.D."/>
            <person name="Schartner C.M."/>
            <person name="Ralston E.J."/>
            <person name="Meyer B.J."/>
            <person name="Haag E.S."/>
        </authorList>
    </citation>
    <scope>NUCLEOTIDE SEQUENCE [LARGE SCALE GENOMIC DNA]</scope>
    <source>
        <strain evidence="2">JU1422</strain>
    </source>
</reference>
<gene>
    <name evidence="1" type="primary">Cnig_chr_II.g6848</name>
    <name evidence="1" type="ORF">B9Z55_006848</name>
</gene>
<proteinExistence type="predicted"/>
<dbReference type="AlphaFoldDB" id="A0A2G5V785"/>
<protein>
    <submittedName>
        <fullName evidence="1">Uncharacterized protein</fullName>
    </submittedName>
</protein>
<organism evidence="1 2">
    <name type="scientific">Caenorhabditis nigoni</name>
    <dbReference type="NCBI Taxonomy" id="1611254"/>
    <lineage>
        <taxon>Eukaryota</taxon>
        <taxon>Metazoa</taxon>
        <taxon>Ecdysozoa</taxon>
        <taxon>Nematoda</taxon>
        <taxon>Chromadorea</taxon>
        <taxon>Rhabditida</taxon>
        <taxon>Rhabditina</taxon>
        <taxon>Rhabditomorpha</taxon>
        <taxon>Rhabditoidea</taxon>
        <taxon>Rhabditidae</taxon>
        <taxon>Peloderinae</taxon>
        <taxon>Caenorhabditis</taxon>
    </lineage>
</organism>
<dbReference type="EMBL" id="PDUG01000002">
    <property type="protein sequence ID" value="PIC47511.1"/>
    <property type="molecule type" value="Genomic_DNA"/>
</dbReference>
<comment type="caution">
    <text evidence="1">The sequence shown here is derived from an EMBL/GenBank/DDBJ whole genome shotgun (WGS) entry which is preliminary data.</text>
</comment>
<accession>A0A2G5V785</accession>
<keyword evidence="2" id="KW-1185">Reference proteome</keyword>
<evidence type="ECO:0000313" key="2">
    <source>
        <dbReference type="Proteomes" id="UP000230233"/>
    </source>
</evidence>
<dbReference type="Proteomes" id="UP000230233">
    <property type="component" value="Chromosome II"/>
</dbReference>
<evidence type="ECO:0000313" key="1">
    <source>
        <dbReference type="EMBL" id="PIC47511.1"/>
    </source>
</evidence>